<name>A0A1H0GFB4_9PSEU</name>
<keyword evidence="2" id="KW-1185">Reference proteome</keyword>
<dbReference type="STRING" id="504798.SAMN05421871_10394"/>
<sequence>MELSEREYFAAVGTRPGMYVSRPSFLTLSAFVTGYGECAARHGAGALDGWREWLIARSGKQDSPSIWWALVLDIAFPNGWTDPSDLGPADEAHAVEALFELLDEFLARVNTA</sequence>
<reference evidence="2" key="1">
    <citation type="submission" date="2016-10" db="EMBL/GenBank/DDBJ databases">
        <authorList>
            <person name="Varghese N."/>
            <person name="Submissions S."/>
        </authorList>
    </citation>
    <scope>NUCLEOTIDE SEQUENCE [LARGE SCALE GENOMIC DNA]</scope>
    <source>
        <strain evidence="2">IBRC-M 10655</strain>
    </source>
</reference>
<dbReference type="OrthoDB" id="4551474at2"/>
<proteinExistence type="predicted"/>
<dbReference type="Proteomes" id="UP000199651">
    <property type="component" value="Unassembled WGS sequence"/>
</dbReference>
<organism evidence="1 2">
    <name type="scientific">Actinokineospora alba</name>
    <dbReference type="NCBI Taxonomy" id="504798"/>
    <lineage>
        <taxon>Bacteria</taxon>
        <taxon>Bacillati</taxon>
        <taxon>Actinomycetota</taxon>
        <taxon>Actinomycetes</taxon>
        <taxon>Pseudonocardiales</taxon>
        <taxon>Pseudonocardiaceae</taxon>
        <taxon>Actinokineospora</taxon>
    </lineage>
</organism>
<evidence type="ECO:0000313" key="1">
    <source>
        <dbReference type="EMBL" id="SDO05617.1"/>
    </source>
</evidence>
<dbReference type="RefSeq" id="WP_091369907.1">
    <property type="nucleotide sequence ID" value="NZ_FNDV01000003.1"/>
</dbReference>
<evidence type="ECO:0000313" key="2">
    <source>
        <dbReference type="Proteomes" id="UP000199651"/>
    </source>
</evidence>
<accession>A0A1H0GFB4</accession>
<dbReference type="EMBL" id="FNJB01000001">
    <property type="protein sequence ID" value="SDO05617.1"/>
    <property type="molecule type" value="Genomic_DNA"/>
</dbReference>
<protein>
    <submittedName>
        <fullName evidence="1">Uncharacterized protein</fullName>
    </submittedName>
</protein>
<dbReference type="AlphaFoldDB" id="A0A1H0GFB4"/>
<gene>
    <name evidence="1" type="ORF">SAMN05192558_101777</name>
</gene>